<evidence type="ECO:0000313" key="1">
    <source>
        <dbReference type="Proteomes" id="UP000887569"/>
    </source>
</evidence>
<reference evidence="2" key="1">
    <citation type="submission" date="2022-11" db="UniProtKB">
        <authorList>
            <consortium name="WormBaseParasite"/>
        </authorList>
    </citation>
    <scope>IDENTIFICATION</scope>
</reference>
<accession>A0A914ZF25</accession>
<dbReference type="AlphaFoldDB" id="A0A914ZF25"/>
<evidence type="ECO:0000313" key="2">
    <source>
        <dbReference type="WBParaSite" id="PgB01_g091_t04"/>
    </source>
</evidence>
<proteinExistence type="predicted"/>
<dbReference type="WBParaSite" id="PgB01_g091_t04">
    <property type="protein sequence ID" value="PgB01_g091_t04"/>
    <property type="gene ID" value="PgB01_g091"/>
</dbReference>
<organism evidence="1 2">
    <name type="scientific">Parascaris univalens</name>
    <name type="common">Nematode worm</name>
    <dbReference type="NCBI Taxonomy" id="6257"/>
    <lineage>
        <taxon>Eukaryota</taxon>
        <taxon>Metazoa</taxon>
        <taxon>Ecdysozoa</taxon>
        <taxon>Nematoda</taxon>
        <taxon>Chromadorea</taxon>
        <taxon>Rhabditida</taxon>
        <taxon>Spirurina</taxon>
        <taxon>Ascaridomorpha</taxon>
        <taxon>Ascaridoidea</taxon>
        <taxon>Ascarididae</taxon>
        <taxon>Parascaris</taxon>
    </lineage>
</organism>
<sequence length="78" mass="8841">LVVESIIFTKCVLPIIADGTSSSAHHYELHIFRLVPSGIQIKSDAQKFAYFEDHFAVQRVFLSPRVEIATEYFQVKSA</sequence>
<name>A0A914ZF25_PARUN</name>
<keyword evidence="1" id="KW-1185">Reference proteome</keyword>
<dbReference type="Proteomes" id="UP000887569">
    <property type="component" value="Unplaced"/>
</dbReference>
<protein>
    <submittedName>
        <fullName evidence="2">Secreted protein</fullName>
    </submittedName>
</protein>